<dbReference type="AlphaFoldDB" id="A0A2N3XUC4"/>
<keyword evidence="2" id="KW-1185">Reference proteome</keyword>
<gene>
    <name evidence="1" type="ORF">A8926_1889</name>
</gene>
<accession>A0A2N3XUC4</accession>
<reference evidence="1" key="1">
    <citation type="submission" date="2017-12" db="EMBL/GenBank/DDBJ databases">
        <title>Sequencing the genomes of 1000 Actinobacteria strains.</title>
        <authorList>
            <person name="Klenk H.-P."/>
        </authorList>
    </citation>
    <scope>NUCLEOTIDE SEQUENCE [LARGE SCALE GENOMIC DNA]</scope>
    <source>
        <strain evidence="1">DSM 44228</strain>
    </source>
</reference>
<organism evidence="1 2">
    <name type="scientific">Saccharopolyspora spinosa</name>
    <dbReference type="NCBI Taxonomy" id="60894"/>
    <lineage>
        <taxon>Bacteria</taxon>
        <taxon>Bacillati</taxon>
        <taxon>Actinomycetota</taxon>
        <taxon>Actinomycetes</taxon>
        <taxon>Pseudonocardiales</taxon>
        <taxon>Pseudonocardiaceae</taxon>
        <taxon>Saccharopolyspora</taxon>
    </lineage>
</organism>
<dbReference type="RefSeq" id="WP_010694430.1">
    <property type="nucleotide sequence ID" value="NZ_CP061007.1"/>
</dbReference>
<evidence type="ECO:0000313" key="2">
    <source>
        <dbReference type="Proteomes" id="UP000233786"/>
    </source>
</evidence>
<dbReference type="OrthoDB" id="181267at2"/>
<dbReference type="STRING" id="994479.GCA_000194155_02185"/>
<protein>
    <submittedName>
        <fullName evidence="1">Uncharacterized protein</fullName>
    </submittedName>
</protein>
<dbReference type="EMBL" id="PJNB01000001">
    <property type="protein sequence ID" value="PKW14284.1"/>
    <property type="molecule type" value="Genomic_DNA"/>
</dbReference>
<dbReference type="Proteomes" id="UP000233786">
    <property type="component" value="Unassembled WGS sequence"/>
</dbReference>
<proteinExistence type="predicted"/>
<comment type="caution">
    <text evidence="1">The sequence shown here is derived from an EMBL/GenBank/DDBJ whole genome shotgun (WGS) entry which is preliminary data.</text>
</comment>
<evidence type="ECO:0000313" key="1">
    <source>
        <dbReference type="EMBL" id="PKW14284.1"/>
    </source>
</evidence>
<name>A0A2N3XUC4_SACSN</name>
<sequence>MLTEAYALWIVPPAEKVRHATRPRPGAWIQGDVVQVLCEKKVKAPFATPYGKTPRSNGIDERCPECLQALVDETSRNWDA</sequence>